<evidence type="ECO:0000256" key="4">
    <source>
        <dbReference type="ARBA" id="ARBA00022989"/>
    </source>
</evidence>
<keyword evidence="9" id="KW-1185">Reference proteome</keyword>
<feature type="compositionally biased region" description="Basic and acidic residues" evidence="6">
    <location>
        <begin position="28"/>
        <end position="40"/>
    </location>
</feature>
<name>A0A914ABM7_PATMI</name>
<dbReference type="GeneID" id="119732018"/>
<comment type="subcellular location">
    <subcellularLocation>
        <location evidence="1">Membrane</location>
        <topology evidence="1">Multi-pass membrane protein</topology>
    </subcellularLocation>
</comment>
<dbReference type="OrthoDB" id="277931at2759"/>
<dbReference type="PANTHER" id="PTHR17920:SF3">
    <property type="entry name" value="TRANSMEMBRANE AND COILED-COIL DOMAIN-CONTAINING PROTEIN 4"/>
    <property type="match status" value="1"/>
</dbReference>
<organism evidence="8 9">
    <name type="scientific">Patiria miniata</name>
    <name type="common">Bat star</name>
    <name type="synonym">Asterina miniata</name>
    <dbReference type="NCBI Taxonomy" id="46514"/>
    <lineage>
        <taxon>Eukaryota</taxon>
        <taxon>Metazoa</taxon>
        <taxon>Echinodermata</taxon>
        <taxon>Eleutherozoa</taxon>
        <taxon>Asterozoa</taxon>
        <taxon>Asteroidea</taxon>
        <taxon>Valvatacea</taxon>
        <taxon>Valvatida</taxon>
        <taxon>Asterinidae</taxon>
        <taxon>Patiria</taxon>
    </lineage>
</organism>
<keyword evidence="4 7" id="KW-1133">Transmembrane helix</keyword>
<dbReference type="PANTHER" id="PTHR17920">
    <property type="entry name" value="TRANSMEMBRANE AND COILED-COIL DOMAIN-CONTAINING PROTEIN 4 TMCO4"/>
    <property type="match status" value="1"/>
</dbReference>
<feature type="region of interest" description="Disordered" evidence="6">
    <location>
        <begin position="1"/>
        <end position="71"/>
    </location>
</feature>
<dbReference type="InterPro" id="IPR007941">
    <property type="entry name" value="DUF726"/>
</dbReference>
<dbReference type="EnsemblMetazoa" id="XM_038205382.1">
    <property type="protein sequence ID" value="XP_038061310.1"/>
    <property type="gene ID" value="LOC119732018"/>
</dbReference>
<evidence type="ECO:0000256" key="3">
    <source>
        <dbReference type="ARBA" id="ARBA00022692"/>
    </source>
</evidence>
<sequence length="789" mass="85642">MDGLAGCADSRGIVQDSTSTHSHSTRVVADEDSVHVHSQDDSETQDEQQNATTNKNCAVSSSSNPLFDTNANKSVTVYREKDMSSHEVNLDTWNKQTKTTGLNSEHHSMSSSSCAYGETSMSCAHSSGGQVGESDGSAQSVLVLEKPLNEALNDAGHFSYVTLCSVNLSILFEDQWNKDWKERTVRSLVKHMNLPKKVVDTMLMFMSTPHDKEDAMIFADSLREDPSLVKPQLVPQDLIGHALADGQYDARSRVLALHVASLMGVQETEIHDFEATIVNSFIQEEVELSEEEQKEKQKRAKMKKVKRFAMIGAAAVGGGALIGLTGGLAAPLIASAGAALLGGSIGFLGTAAGVAVMASVFGAAGAGLTGFKMKKRVGAIEEFEFECISEEKDLHVTIAVSGWLTKDTMTYEDVLYNNFSVPWLTLESSKEVYCLHWESKYLLALGEALSLILNKMVTMAAKEALKMTVLAGLVVAFALPAAAYSSLVAIDNPWSIVTNRAAEGGKQLAEVLLSRRQGKRPVTLIGFSMGARVIFFCLKELVNRKGCEGIVQDAVLLGAPVPSTVKYWKPFVRVVAGKIINGFCRGDWLLQFIYRAASVQMIDIAGLEPIAWKDRRMVNVDLTEIVNGHFDYVEKMDEILNHIGLRTRATCISRNLTQRTRTPTGPFDSDQCASSSGSIDDREIDYAIIDAKDLILSAENPPMAQANIPHCDLKLVVTGHNQPEPLQVGASHTEQKACLVSTSKSDEAQLSKETIGEAVARLEECSIRSEGTASLEHGQDVELAYGVLT</sequence>
<reference evidence="8" key="1">
    <citation type="submission" date="2022-11" db="UniProtKB">
        <authorList>
            <consortium name="EnsemblMetazoa"/>
        </authorList>
    </citation>
    <scope>IDENTIFICATION</scope>
</reference>
<evidence type="ECO:0000256" key="6">
    <source>
        <dbReference type="SAM" id="MobiDB-lite"/>
    </source>
</evidence>
<accession>A0A914ABM7</accession>
<dbReference type="SUPFAM" id="SSF53474">
    <property type="entry name" value="alpha/beta-Hydrolases"/>
    <property type="match status" value="1"/>
</dbReference>
<evidence type="ECO:0000256" key="2">
    <source>
        <dbReference type="ARBA" id="ARBA00009824"/>
    </source>
</evidence>
<comment type="similarity">
    <text evidence="2">Belongs to the TMCO4 family.</text>
</comment>
<evidence type="ECO:0000256" key="7">
    <source>
        <dbReference type="SAM" id="Phobius"/>
    </source>
</evidence>
<evidence type="ECO:0000313" key="9">
    <source>
        <dbReference type="Proteomes" id="UP000887568"/>
    </source>
</evidence>
<evidence type="ECO:0000256" key="5">
    <source>
        <dbReference type="ARBA" id="ARBA00023136"/>
    </source>
</evidence>
<feature type="compositionally biased region" description="Polar residues" evidence="6">
    <location>
        <begin position="50"/>
        <end position="71"/>
    </location>
</feature>
<evidence type="ECO:0000256" key="1">
    <source>
        <dbReference type="ARBA" id="ARBA00004141"/>
    </source>
</evidence>
<dbReference type="Proteomes" id="UP000887568">
    <property type="component" value="Unplaced"/>
</dbReference>
<dbReference type="InterPro" id="IPR029058">
    <property type="entry name" value="AB_hydrolase_fold"/>
</dbReference>
<dbReference type="CTD" id="255104"/>
<keyword evidence="5 7" id="KW-0472">Membrane</keyword>
<feature type="transmembrane region" description="Helical" evidence="7">
    <location>
        <begin position="469"/>
        <end position="490"/>
    </location>
</feature>
<keyword evidence="3 7" id="KW-0812">Transmembrane</keyword>
<dbReference type="Pfam" id="PF05277">
    <property type="entry name" value="DUF726"/>
    <property type="match status" value="1"/>
</dbReference>
<dbReference type="GO" id="GO:0016020">
    <property type="term" value="C:membrane"/>
    <property type="evidence" value="ECO:0007669"/>
    <property type="project" value="UniProtKB-SubCell"/>
</dbReference>
<dbReference type="RefSeq" id="XP_038061310.1">
    <property type="nucleotide sequence ID" value="XM_038205382.1"/>
</dbReference>
<proteinExistence type="inferred from homology"/>
<evidence type="ECO:0000313" key="8">
    <source>
        <dbReference type="EnsemblMetazoa" id="XP_038061310.1"/>
    </source>
</evidence>
<evidence type="ECO:0008006" key="10">
    <source>
        <dbReference type="Google" id="ProtNLM"/>
    </source>
</evidence>
<feature type="transmembrane region" description="Helical" evidence="7">
    <location>
        <begin position="345"/>
        <end position="368"/>
    </location>
</feature>
<protein>
    <recommendedName>
        <fullName evidence="10">Transmembrane and coiled-coil domain-containing protein 4</fullName>
    </recommendedName>
</protein>
<feature type="transmembrane region" description="Helical" evidence="7">
    <location>
        <begin position="308"/>
        <end position="333"/>
    </location>
</feature>
<dbReference type="AlphaFoldDB" id="A0A914ABM7"/>